<dbReference type="Gene3D" id="2.150.10.10">
    <property type="entry name" value="Serralysin-like metalloprotease, C-terminal"/>
    <property type="match status" value="2"/>
</dbReference>
<comment type="caution">
    <text evidence="3">The sequence shown here is derived from an EMBL/GenBank/DDBJ whole genome shotgun (WGS) entry which is preliminary data.</text>
</comment>
<dbReference type="AlphaFoldDB" id="A0A037ZLB4"/>
<evidence type="ECO:0000313" key="4">
    <source>
        <dbReference type="Proteomes" id="UP000026249"/>
    </source>
</evidence>
<dbReference type="GO" id="GO:0005975">
    <property type="term" value="P:carbohydrate metabolic process"/>
    <property type="evidence" value="ECO:0007669"/>
    <property type="project" value="InterPro"/>
</dbReference>
<dbReference type="GO" id="GO:0005615">
    <property type="term" value="C:extracellular space"/>
    <property type="evidence" value="ECO:0007669"/>
    <property type="project" value="InterPro"/>
</dbReference>
<dbReference type="Pfam" id="PF00722">
    <property type="entry name" value="Glyco_hydro_16"/>
    <property type="match status" value="1"/>
</dbReference>
<evidence type="ECO:0000313" key="3">
    <source>
        <dbReference type="EMBL" id="KAJ55636.1"/>
    </source>
</evidence>
<dbReference type="Proteomes" id="UP000026249">
    <property type="component" value="Unassembled WGS sequence"/>
</dbReference>
<dbReference type="GO" id="GO:0004553">
    <property type="term" value="F:hydrolase activity, hydrolyzing O-glycosyl compounds"/>
    <property type="evidence" value="ECO:0007669"/>
    <property type="project" value="InterPro"/>
</dbReference>
<dbReference type="Pfam" id="PF00353">
    <property type="entry name" value="HemolysinCabind"/>
    <property type="match status" value="2"/>
</dbReference>
<dbReference type="RefSeq" id="WP_035259509.1">
    <property type="nucleotide sequence ID" value="NZ_JFKE01000004.1"/>
</dbReference>
<evidence type="ECO:0000259" key="2">
    <source>
        <dbReference type="PROSITE" id="PS51762"/>
    </source>
</evidence>
<dbReference type="PROSITE" id="PS00330">
    <property type="entry name" value="HEMOLYSIN_CALCIUM"/>
    <property type="match status" value="3"/>
</dbReference>
<dbReference type="PANTHER" id="PTHR10963">
    <property type="entry name" value="GLYCOSYL HYDROLASE-RELATED"/>
    <property type="match status" value="1"/>
</dbReference>
<dbReference type="InterPro" id="IPR011049">
    <property type="entry name" value="Serralysin-like_metalloprot_C"/>
</dbReference>
<dbReference type="CDD" id="cd08023">
    <property type="entry name" value="GH16_laminarinase_like"/>
    <property type="match status" value="1"/>
</dbReference>
<dbReference type="OrthoDB" id="9809583at2"/>
<proteinExistence type="inferred from homology"/>
<dbReference type="SUPFAM" id="SSF51120">
    <property type="entry name" value="beta-Roll"/>
    <property type="match status" value="1"/>
</dbReference>
<dbReference type="PANTHER" id="PTHR10963:SF55">
    <property type="entry name" value="GLYCOSIDE HYDROLASE FAMILY 16 PROTEIN"/>
    <property type="match status" value="1"/>
</dbReference>
<dbReference type="PROSITE" id="PS51762">
    <property type="entry name" value="GH16_2"/>
    <property type="match status" value="1"/>
</dbReference>
<dbReference type="InterPro" id="IPR001343">
    <property type="entry name" value="Hemolysn_Ca-bd"/>
</dbReference>
<dbReference type="InterPro" id="IPR013320">
    <property type="entry name" value="ConA-like_dom_sf"/>
</dbReference>
<sequence length="452" mass="48229">MPDFPPTPPNLFIDGSGYVLTFAEEFSGTPEYYMGHGTGSIWTTSYAPHLHDGRWAQANTEGQFFVDPDMVDLPNAFDVADGALSIKASALSAEQQVLADGQLYSSGILTTELSFSASSGYVEIRADVPDEVGFLSAFFLLPADGDWSAEIDVFEILGDDTDTAFTNVWNDGVGDVEAVTVTGLGDGYHTYGLRWTDEMIQWFIDGELVRQEANTVTEDMYLATALIVDSEWTGSPDSTTDFNDGLRIDYIHVYELESDPNRNDAIGDATAFVPIPYGNGDLGGTLFGTRWGDVIDGLAGDDVLYGRGGADQLWGGEGTDTLFGQSGADALNGGAGRDKLVGGDGDDTLIGGAGTDHLWGGSYSAASGNDTFVFSIGDGMDFVHDFNALTDRIDLSGYEVDMTLLSAHLHDRGWAVEINLSGIGGDSGDRVFLIGVELADLSVGNFDFDLLI</sequence>
<keyword evidence="4" id="KW-1185">Reference proteome</keyword>
<dbReference type="InterPro" id="IPR000757">
    <property type="entry name" value="Beta-glucanase-like"/>
</dbReference>
<dbReference type="InterPro" id="IPR018511">
    <property type="entry name" value="Hemolysin-typ_Ca-bd_CS"/>
</dbReference>
<feature type="domain" description="GH16" evidence="2">
    <location>
        <begin position="2"/>
        <end position="259"/>
    </location>
</feature>
<accession>A0A037ZLB4</accession>
<evidence type="ECO:0000256" key="1">
    <source>
        <dbReference type="ARBA" id="ARBA00006865"/>
    </source>
</evidence>
<protein>
    <recommendedName>
        <fullName evidence="2">GH16 domain-containing protein</fullName>
    </recommendedName>
</protein>
<name>A0A037ZLB4_9RHOB</name>
<dbReference type="InterPro" id="IPR050546">
    <property type="entry name" value="Glycosyl_Hydrlase_16"/>
</dbReference>
<gene>
    <name evidence="3" type="ORF">ACMU_13165</name>
</gene>
<comment type="similarity">
    <text evidence="1">Belongs to the glycosyl hydrolase 16 family.</text>
</comment>
<dbReference type="STRING" id="1454373.ACMU_13165"/>
<dbReference type="PRINTS" id="PR00313">
    <property type="entry name" value="CABNDNGRPT"/>
</dbReference>
<dbReference type="EMBL" id="JFKE01000004">
    <property type="protein sequence ID" value="KAJ55636.1"/>
    <property type="molecule type" value="Genomic_DNA"/>
</dbReference>
<reference evidence="3 4" key="1">
    <citation type="submission" date="2014-03" db="EMBL/GenBank/DDBJ databases">
        <title>Draft Genome Sequence of Actibacterium mucosum KCTC 23349, a Marine Alphaproteobacterium with Complex Ionic Requirements Isolated from Mediterranean Seawater at Malvarrosa Beach, Valencia, Spain.</title>
        <authorList>
            <person name="Arahal D.R."/>
            <person name="Shao Z."/>
            <person name="Lai Q."/>
            <person name="Pujalte M.J."/>
        </authorList>
    </citation>
    <scope>NUCLEOTIDE SEQUENCE [LARGE SCALE GENOMIC DNA]</scope>
    <source>
        <strain evidence="3 4">KCTC 23349</strain>
    </source>
</reference>
<organism evidence="3 4">
    <name type="scientific">Actibacterium mucosum KCTC 23349</name>
    <dbReference type="NCBI Taxonomy" id="1454373"/>
    <lineage>
        <taxon>Bacteria</taxon>
        <taxon>Pseudomonadati</taxon>
        <taxon>Pseudomonadota</taxon>
        <taxon>Alphaproteobacteria</taxon>
        <taxon>Rhodobacterales</taxon>
        <taxon>Roseobacteraceae</taxon>
        <taxon>Actibacterium</taxon>
    </lineage>
</organism>
<dbReference type="Gene3D" id="2.60.120.200">
    <property type="match status" value="1"/>
</dbReference>
<dbReference type="SUPFAM" id="SSF49899">
    <property type="entry name" value="Concanavalin A-like lectins/glucanases"/>
    <property type="match status" value="1"/>
</dbReference>
<dbReference type="GO" id="GO:0005509">
    <property type="term" value="F:calcium ion binding"/>
    <property type="evidence" value="ECO:0007669"/>
    <property type="project" value="InterPro"/>
</dbReference>